<protein>
    <submittedName>
        <fullName evidence="1">XRE family transcriptional regulator</fullName>
    </submittedName>
</protein>
<name>A0A7X2NKK8_9CLOT</name>
<accession>A0A7X2NKK8</accession>
<dbReference type="EMBL" id="VUMD01000006">
    <property type="protein sequence ID" value="MSS36647.1"/>
    <property type="molecule type" value="Genomic_DNA"/>
</dbReference>
<sequence length="115" mass="12826">MNEVEATLKDIIIERYGSLKKFCVIINMPWTTLDSILKRGVSNSNISNVLKITKALGISAEKLADGEIVTNTEFISDGGSAHTMAAHFDGDEFTEDELDDIRAYAEFVKNRRNRS</sequence>
<reference evidence="1 2" key="1">
    <citation type="submission" date="2019-08" db="EMBL/GenBank/DDBJ databases">
        <title>In-depth cultivation of the pig gut microbiome towards novel bacterial diversity and tailored functional studies.</title>
        <authorList>
            <person name="Wylensek D."/>
            <person name="Hitch T.C.A."/>
            <person name="Clavel T."/>
        </authorList>
    </citation>
    <scope>NUCLEOTIDE SEQUENCE [LARGE SCALE GENOMIC DNA]</scope>
    <source>
        <strain evidence="1 2">WCA-389-WT-23D1</strain>
    </source>
</reference>
<comment type="caution">
    <text evidence="1">The sequence shown here is derived from an EMBL/GenBank/DDBJ whole genome shotgun (WGS) entry which is preliminary data.</text>
</comment>
<dbReference type="Proteomes" id="UP000429958">
    <property type="component" value="Unassembled WGS sequence"/>
</dbReference>
<evidence type="ECO:0000313" key="1">
    <source>
        <dbReference type="EMBL" id="MSS36647.1"/>
    </source>
</evidence>
<evidence type="ECO:0000313" key="2">
    <source>
        <dbReference type="Proteomes" id="UP000429958"/>
    </source>
</evidence>
<keyword evidence="2" id="KW-1185">Reference proteome</keyword>
<dbReference type="RefSeq" id="WP_154472091.1">
    <property type="nucleotide sequence ID" value="NZ_VUMD01000006.1"/>
</dbReference>
<gene>
    <name evidence="1" type="ORF">FYJ39_08695</name>
</gene>
<organism evidence="1 2">
    <name type="scientific">Clostridium porci</name>
    <dbReference type="NCBI Taxonomy" id="2605778"/>
    <lineage>
        <taxon>Bacteria</taxon>
        <taxon>Bacillati</taxon>
        <taxon>Bacillota</taxon>
        <taxon>Clostridia</taxon>
        <taxon>Eubacteriales</taxon>
        <taxon>Clostridiaceae</taxon>
        <taxon>Clostridium</taxon>
    </lineage>
</organism>
<proteinExistence type="predicted"/>
<dbReference type="AlphaFoldDB" id="A0A7X2NKK8"/>